<gene>
    <name evidence="2" type="ordered locus">Mesop_3963</name>
</gene>
<evidence type="ECO:0000313" key="3">
    <source>
        <dbReference type="Proteomes" id="UP000001623"/>
    </source>
</evidence>
<dbReference type="KEGG" id="mop:Mesop_3963"/>
<keyword evidence="1" id="KW-0812">Transmembrane</keyword>
<name>F7Y3K7_MESOW</name>
<keyword evidence="1" id="KW-1133">Transmembrane helix</keyword>
<dbReference type="HOGENOM" id="CLU_2807459_0_0_5"/>
<protein>
    <submittedName>
        <fullName evidence="2">Uncharacterized protein</fullName>
    </submittedName>
</protein>
<feature type="transmembrane region" description="Helical" evidence="1">
    <location>
        <begin position="41"/>
        <end position="63"/>
    </location>
</feature>
<sequence>MAKGWTCHKPVKPYAEESIGRREVIENGHVVRSLAPVPSPFVMSTLCVAYAATIFAFVVSLAFPVCS</sequence>
<keyword evidence="1" id="KW-0472">Membrane</keyword>
<dbReference type="Proteomes" id="UP000001623">
    <property type="component" value="Chromosome"/>
</dbReference>
<evidence type="ECO:0000256" key="1">
    <source>
        <dbReference type="SAM" id="Phobius"/>
    </source>
</evidence>
<accession>F7Y3K7</accession>
<evidence type="ECO:0000313" key="2">
    <source>
        <dbReference type="EMBL" id="AEH88400.1"/>
    </source>
</evidence>
<proteinExistence type="predicted"/>
<organism evidence="2 3">
    <name type="scientific">Mesorhizobium opportunistum (strain LMG 24607 / HAMBI 3007 / WSM2075)</name>
    <dbReference type="NCBI Taxonomy" id="536019"/>
    <lineage>
        <taxon>Bacteria</taxon>
        <taxon>Pseudomonadati</taxon>
        <taxon>Pseudomonadota</taxon>
        <taxon>Alphaproteobacteria</taxon>
        <taxon>Hyphomicrobiales</taxon>
        <taxon>Phyllobacteriaceae</taxon>
        <taxon>Mesorhizobium</taxon>
    </lineage>
</organism>
<reference evidence="2 3" key="1">
    <citation type="submission" date="2010-10" db="EMBL/GenBank/DDBJ databases">
        <title>Complete sequence of Mesorhizobium opportunistum WSM2075.</title>
        <authorList>
            <consortium name="US DOE Joint Genome Institute"/>
            <person name="Lucas S."/>
            <person name="Copeland A."/>
            <person name="Lapidus A."/>
            <person name="Cheng J.-F."/>
            <person name="Bruce D."/>
            <person name="Goodwin L."/>
            <person name="Pitluck S."/>
            <person name="Chertkov O."/>
            <person name="Misra M."/>
            <person name="Detter J.C."/>
            <person name="Han C."/>
            <person name="Tapia R."/>
            <person name="Land M."/>
            <person name="Hauser L."/>
            <person name="Kyrpides N."/>
            <person name="Ovchinnikova G."/>
            <person name="Mavrommatis K.M."/>
            <person name="Tiwari R.P."/>
            <person name="Howieson J.G."/>
            <person name="O'Hara G.W."/>
            <person name="Nandasena K.G."/>
            <person name="Woyke T."/>
        </authorList>
    </citation>
    <scope>NUCLEOTIDE SEQUENCE [LARGE SCALE GENOMIC DNA]</scope>
    <source>
        <strain evidence="3">LMG 24607 / HAMBI 3007 / WSM2075</strain>
    </source>
</reference>
<dbReference type="EMBL" id="CP002279">
    <property type="protein sequence ID" value="AEH88400.1"/>
    <property type="molecule type" value="Genomic_DNA"/>
</dbReference>
<dbReference type="AlphaFoldDB" id="F7Y3K7"/>